<dbReference type="Pfam" id="PF13532">
    <property type="entry name" value="2OG-FeII_Oxy_2"/>
    <property type="match status" value="1"/>
</dbReference>
<dbReference type="GO" id="GO:0051747">
    <property type="term" value="F:cytosine C-5 DNA demethylase activity"/>
    <property type="evidence" value="ECO:0007669"/>
    <property type="project" value="TreeGrafter"/>
</dbReference>
<dbReference type="SUPFAM" id="SSF51197">
    <property type="entry name" value="Clavaminate synthase-like"/>
    <property type="match status" value="1"/>
</dbReference>
<dbReference type="GO" id="GO:0006307">
    <property type="term" value="P:DNA alkylation repair"/>
    <property type="evidence" value="ECO:0007669"/>
    <property type="project" value="TreeGrafter"/>
</dbReference>
<dbReference type="GO" id="GO:0035516">
    <property type="term" value="F:broad specificity oxidative DNA demethylase activity"/>
    <property type="evidence" value="ECO:0007669"/>
    <property type="project" value="TreeGrafter"/>
</dbReference>
<dbReference type="InterPro" id="IPR037151">
    <property type="entry name" value="AlkB-like_sf"/>
</dbReference>
<dbReference type="PANTHER" id="PTHR31573:SF1">
    <property type="entry name" value="DNA OXIDATIVE DEMETHYLASE ALKBH2"/>
    <property type="match status" value="1"/>
</dbReference>
<feature type="binding site" evidence="1">
    <location>
        <position position="188"/>
    </location>
    <ligand>
        <name>2-oxoglutarate</name>
        <dbReference type="ChEBI" id="CHEBI:16810"/>
    </ligand>
</feature>
<dbReference type="InterPro" id="IPR032852">
    <property type="entry name" value="ALKBH2"/>
</dbReference>
<dbReference type="EMBL" id="LCWF01000237">
    <property type="protein sequence ID" value="KKY14103.1"/>
    <property type="molecule type" value="Genomic_DNA"/>
</dbReference>
<sequence length="324" mass="37124">MAKRTLDGFFHSPSTKKARLTDRANRVPNEISEASKHPSYPWAIPYYSPEVIAELEDLRHKLGKEINDKLDLDLIYFQPFIPKNIEREVFEFLRSNLFFYRVRYSIKRFGKETQINTPRYTTVFGVDETSRFIAEPPSIVQAADVTTPIPVQKYRCDPRPIPECLDILRRVTEAATKTKYNFVLVNYYANGADSISYHSDDERFLGPEPAIASFSLGAKRDFLMKHKPIPPKNGVTVPELDPIKLPLQSGDMVLMRGRTQSNWLHSIPKRKGVEADKGRLNITLRRALNPGGTENYYRYNVGGGGVYRWNNKKAEMVPWTPTGP</sequence>
<feature type="binding site" evidence="1">
    <location>
        <position position="186"/>
    </location>
    <ligand>
        <name>2-oxoglutarate</name>
        <dbReference type="ChEBI" id="CHEBI:16810"/>
    </ligand>
</feature>
<dbReference type="GO" id="GO:0008198">
    <property type="term" value="F:ferrous iron binding"/>
    <property type="evidence" value="ECO:0007669"/>
    <property type="project" value="TreeGrafter"/>
</dbReference>
<dbReference type="PROSITE" id="PS51471">
    <property type="entry name" value="FE2OG_OXY"/>
    <property type="match status" value="1"/>
</dbReference>
<feature type="binding site" evidence="1">
    <location>
        <position position="198"/>
    </location>
    <ligand>
        <name>2-oxoglutarate</name>
        <dbReference type="ChEBI" id="CHEBI:16810"/>
    </ligand>
</feature>
<proteinExistence type="predicted"/>
<reference evidence="3 4" key="2">
    <citation type="submission" date="2015-05" db="EMBL/GenBank/DDBJ databases">
        <authorList>
            <person name="Morales-Cruz A."/>
            <person name="Amrine K.C."/>
            <person name="Cantu D."/>
        </authorList>
    </citation>
    <scope>NUCLEOTIDE SEQUENCE [LARGE SCALE GENOMIC DNA]</scope>
    <source>
        <strain evidence="3">UCRPC4</strain>
    </source>
</reference>
<accession>A0A0G2FQ84</accession>
<organism evidence="3 4">
    <name type="scientific">Phaeomoniella chlamydospora</name>
    <name type="common">Phaeoacremonium chlamydosporum</name>
    <dbReference type="NCBI Taxonomy" id="158046"/>
    <lineage>
        <taxon>Eukaryota</taxon>
        <taxon>Fungi</taxon>
        <taxon>Dikarya</taxon>
        <taxon>Ascomycota</taxon>
        <taxon>Pezizomycotina</taxon>
        <taxon>Eurotiomycetes</taxon>
        <taxon>Chaetothyriomycetidae</taxon>
        <taxon>Phaeomoniellales</taxon>
        <taxon>Phaeomoniellaceae</taxon>
        <taxon>Phaeomoniella</taxon>
    </lineage>
</organism>
<evidence type="ECO:0000256" key="1">
    <source>
        <dbReference type="PIRSR" id="PIRSR632852-1"/>
    </source>
</evidence>
<dbReference type="OrthoDB" id="545910at2759"/>
<evidence type="ECO:0000313" key="3">
    <source>
        <dbReference type="EMBL" id="KKY14103.1"/>
    </source>
</evidence>
<feature type="binding site" evidence="1">
    <location>
        <position position="201"/>
    </location>
    <ligand>
        <name>substrate</name>
    </ligand>
</feature>
<dbReference type="Proteomes" id="UP000053317">
    <property type="component" value="Unassembled WGS sequence"/>
</dbReference>
<dbReference type="InterPro" id="IPR027450">
    <property type="entry name" value="AlkB-like"/>
</dbReference>
<feature type="domain" description="Fe2OG dioxygenase" evidence="2">
    <location>
        <begin position="179"/>
        <end position="288"/>
    </location>
</feature>
<protein>
    <submittedName>
        <fullName evidence="3">Putative dna repair family protein</fullName>
    </submittedName>
</protein>
<gene>
    <name evidence="3" type="ORF">UCRPC4_g06844</name>
</gene>
<evidence type="ECO:0000313" key="4">
    <source>
        <dbReference type="Proteomes" id="UP000053317"/>
    </source>
</evidence>
<keyword evidence="4" id="KW-1185">Reference proteome</keyword>
<feature type="binding site" evidence="1">
    <location>
        <position position="279"/>
    </location>
    <ligand>
        <name>2-oxoglutarate</name>
        <dbReference type="ChEBI" id="CHEBI:16810"/>
    </ligand>
</feature>
<dbReference type="Gene3D" id="2.60.120.590">
    <property type="entry name" value="Alpha-ketoglutarate-dependent dioxygenase AlkB-like"/>
    <property type="match status" value="1"/>
</dbReference>
<feature type="binding site" evidence="1">
    <location>
        <position position="265"/>
    </location>
    <ligand>
        <name>2-oxoglutarate</name>
        <dbReference type="ChEBI" id="CHEBI:16810"/>
    </ligand>
</feature>
<feature type="binding site" evidence="1">
    <location>
        <position position="283"/>
    </location>
    <ligand>
        <name>2-oxoglutarate</name>
        <dbReference type="ChEBI" id="CHEBI:16810"/>
    </ligand>
</feature>
<comment type="caution">
    <text evidence="3">The sequence shown here is derived from an EMBL/GenBank/DDBJ whole genome shotgun (WGS) entry which is preliminary data.</text>
</comment>
<dbReference type="InterPro" id="IPR005123">
    <property type="entry name" value="Oxoglu/Fe-dep_dioxygenase_dom"/>
</dbReference>
<name>A0A0G2FQ84_PHACM</name>
<dbReference type="AlphaFoldDB" id="A0A0G2FQ84"/>
<evidence type="ECO:0000259" key="2">
    <source>
        <dbReference type="PROSITE" id="PS51471"/>
    </source>
</evidence>
<feature type="binding site" evidence="1">
    <location>
        <position position="285"/>
    </location>
    <ligand>
        <name>2-oxoglutarate</name>
        <dbReference type="ChEBI" id="CHEBI:16810"/>
    </ligand>
</feature>
<reference evidence="3 4" key="1">
    <citation type="submission" date="2015-05" db="EMBL/GenBank/DDBJ databases">
        <title>Distinctive expansion of gene families associated with plant cell wall degradation and secondary metabolism in the genomes of grapevine trunk pathogens.</title>
        <authorList>
            <person name="Lawrence D.P."/>
            <person name="Travadon R."/>
            <person name="Rolshausen P.E."/>
            <person name="Baumgartner K."/>
        </authorList>
    </citation>
    <scope>NUCLEOTIDE SEQUENCE [LARGE SCALE GENOMIC DNA]</scope>
    <source>
        <strain evidence="3">UCRPC4</strain>
    </source>
</reference>
<dbReference type="PANTHER" id="PTHR31573">
    <property type="entry name" value="ALPHA-KETOGLUTARATE-DEPENDENT DIOXYGENASE ALKB HOMOLOG 2"/>
    <property type="match status" value="1"/>
</dbReference>